<comment type="caution">
    <text evidence="1">The sequence shown here is derived from an EMBL/GenBank/DDBJ whole genome shotgun (WGS) entry which is preliminary data.</text>
</comment>
<dbReference type="Proteomes" id="UP001187734">
    <property type="component" value="Unassembled WGS sequence"/>
</dbReference>
<gene>
    <name evidence="1" type="ORF">FTOL_07101</name>
</gene>
<keyword evidence="2" id="KW-1185">Reference proteome</keyword>
<dbReference type="EMBL" id="ONZP01000237">
    <property type="protein sequence ID" value="SPJ78710.1"/>
    <property type="molecule type" value="Genomic_DNA"/>
</dbReference>
<dbReference type="AlphaFoldDB" id="A0AAE8MBC2"/>
<reference evidence="1" key="1">
    <citation type="submission" date="2018-03" db="EMBL/GenBank/DDBJ databases">
        <authorList>
            <person name="Guldener U."/>
        </authorList>
    </citation>
    <scope>NUCLEOTIDE SEQUENCE</scope>
</reference>
<name>A0AAE8MBC2_9HYPO</name>
<sequence>MAAFRSLVPYNYFPFSNLHYIPSSAGVQRERPQKVAHTTTYMSSFHETLAMFACRNIDKSVADTICLEPPGDENYASPRTSPPGITAPIAESSAVPVPSDISNGTAMNRAQYYREGAGHYCN</sequence>
<protein>
    <submittedName>
        <fullName evidence="1">Uncharacterized protein</fullName>
    </submittedName>
</protein>
<evidence type="ECO:0000313" key="2">
    <source>
        <dbReference type="Proteomes" id="UP001187734"/>
    </source>
</evidence>
<evidence type="ECO:0000313" key="1">
    <source>
        <dbReference type="EMBL" id="SPJ78710.1"/>
    </source>
</evidence>
<organism evidence="1 2">
    <name type="scientific">Fusarium torulosum</name>
    <dbReference type="NCBI Taxonomy" id="33205"/>
    <lineage>
        <taxon>Eukaryota</taxon>
        <taxon>Fungi</taxon>
        <taxon>Dikarya</taxon>
        <taxon>Ascomycota</taxon>
        <taxon>Pezizomycotina</taxon>
        <taxon>Sordariomycetes</taxon>
        <taxon>Hypocreomycetidae</taxon>
        <taxon>Hypocreales</taxon>
        <taxon>Nectriaceae</taxon>
        <taxon>Fusarium</taxon>
    </lineage>
</organism>
<accession>A0AAE8MBC2</accession>
<proteinExistence type="predicted"/>